<dbReference type="AlphaFoldDB" id="A0AAJ2PVJ7"/>
<name>A0AAJ2PVJ7_9ACTN</name>
<dbReference type="EMBL" id="JARAWN010000282">
    <property type="protein sequence ID" value="MDX3134362.1"/>
    <property type="molecule type" value="Genomic_DNA"/>
</dbReference>
<evidence type="ECO:0000313" key="2">
    <source>
        <dbReference type="Proteomes" id="UP001273589"/>
    </source>
</evidence>
<dbReference type="Proteomes" id="UP001273589">
    <property type="component" value="Unassembled WGS sequence"/>
</dbReference>
<proteinExistence type="predicted"/>
<organism evidence="1 2">
    <name type="scientific">Streptomyces europaeiscabiei</name>
    <dbReference type="NCBI Taxonomy" id="146819"/>
    <lineage>
        <taxon>Bacteria</taxon>
        <taxon>Bacillati</taxon>
        <taxon>Actinomycetota</taxon>
        <taxon>Actinomycetes</taxon>
        <taxon>Kitasatosporales</taxon>
        <taxon>Streptomycetaceae</taxon>
        <taxon>Streptomyces</taxon>
    </lineage>
</organism>
<comment type="caution">
    <text evidence="1">The sequence shown here is derived from an EMBL/GenBank/DDBJ whole genome shotgun (WGS) entry which is preliminary data.</text>
</comment>
<protein>
    <submittedName>
        <fullName evidence="1">Uncharacterized protein</fullName>
    </submittedName>
</protein>
<reference evidence="1" key="1">
    <citation type="journal article" date="2023" name="Microb. Genom.">
        <title>Mesoterricola silvestris gen. nov., sp. nov., Mesoterricola sediminis sp. nov., Geothrix oryzae sp. nov., Geothrix edaphica sp. nov., Geothrix rubra sp. nov., and Geothrix limicola sp. nov., six novel members of Acidobacteriota isolated from soils.</title>
        <authorList>
            <person name="Weisberg A.J."/>
            <person name="Pearce E."/>
            <person name="Kramer C.G."/>
            <person name="Chang J.H."/>
            <person name="Clarke C.R."/>
        </authorList>
    </citation>
    <scope>NUCLEOTIDE SEQUENCE</scope>
    <source>
        <strain evidence="1">ND06-05F</strain>
    </source>
</reference>
<accession>A0AAJ2PVJ7</accession>
<sequence length="63" mass="6610">MPAAIALVSALAVIVFQRFVEWRFGTMGAVGLLFLTIGLKANNHTCSSIGAVILALMFTGPAM</sequence>
<evidence type="ECO:0000313" key="1">
    <source>
        <dbReference type="EMBL" id="MDX3134362.1"/>
    </source>
</evidence>
<gene>
    <name evidence="1" type="ORF">PV367_32285</name>
</gene>
<dbReference type="RefSeq" id="WP_319696421.1">
    <property type="nucleotide sequence ID" value="NZ_JARAWN010000282.1"/>
</dbReference>